<dbReference type="PANTHER" id="PTHR32387:SF0">
    <property type="entry name" value="PROTEIN NO VEIN"/>
    <property type="match status" value="1"/>
</dbReference>
<sequence length="490" mass="55500">MAIPRDRQSAKELVQQIAKDHGYLGEEKLRRIEPDLRREIEEAFLKKDLMIGSTVITLAKNLYTSKARFVFELLQNADDNKFEKAVALGSVPFVSFRVYPRKIVLECNEDGFNHDNLVAICSVGKSSKTGAQGYIGEKGIGFKSVFMAAWKAHIQSGSFSFSFTHRNGDSGMGMISPVWEEASDQPTSQLTRITLHLHDTGDADVLKKTREIIQEQFEELEETILLFMKNLRRVNVSFYDEDGDETSSAAYSIKRPRTTFAILERTKTINGTTQTQVKHFHVTTHQATNLAKNENRTYSDTEEATRAYSKSQITLAFPVTEASVPVIEPQNVFVFLPVRPVGFKFLIQADFVTDASRQDIVRDSLRNNGLIDGIAEAFVKAILQFCRHDTLRYQWMRYLPDKNSTNWNGLWLALVNRIAGGLARAAVLYGQKRADGRLIKDLVRLQTDHLDENGEPLFDDVEPEQMISRRYRDSDLDLLRSYGLDGGGPE</sequence>
<proteinExistence type="predicted"/>
<dbReference type="OrthoDB" id="1262810at2759"/>
<dbReference type="eggNOG" id="ENOG502QQIR">
    <property type="taxonomic scope" value="Eukaryota"/>
</dbReference>
<evidence type="ECO:0000313" key="2">
    <source>
        <dbReference type="Proteomes" id="UP000014074"/>
    </source>
</evidence>
<organism evidence="1 2">
    <name type="scientific">Phaeoacremonium minimum (strain UCR-PA7)</name>
    <name type="common">Esca disease fungus</name>
    <name type="synonym">Togninia minima</name>
    <dbReference type="NCBI Taxonomy" id="1286976"/>
    <lineage>
        <taxon>Eukaryota</taxon>
        <taxon>Fungi</taxon>
        <taxon>Dikarya</taxon>
        <taxon>Ascomycota</taxon>
        <taxon>Pezizomycotina</taxon>
        <taxon>Sordariomycetes</taxon>
        <taxon>Sordariomycetidae</taxon>
        <taxon>Togniniales</taxon>
        <taxon>Togniniaceae</taxon>
        <taxon>Phaeoacremonium</taxon>
    </lineage>
</organism>
<dbReference type="Proteomes" id="UP000014074">
    <property type="component" value="Unassembled WGS sequence"/>
</dbReference>
<name>R8BA28_PHAM7</name>
<reference evidence="2" key="1">
    <citation type="journal article" date="2013" name="Genome Announc.">
        <title>Draft genome sequence of the ascomycete Phaeoacremonium aleophilum strain UCR-PA7, a causal agent of the esca disease complex in grapevines.</title>
        <authorList>
            <person name="Blanco-Ulate B."/>
            <person name="Rolshausen P."/>
            <person name="Cantu D."/>
        </authorList>
    </citation>
    <scope>NUCLEOTIDE SEQUENCE [LARGE SCALE GENOMIC DNA]</scope>
    <source>
        <strain evidence="2">UCR-PA7</strain>
    </source>
</reference>
<accession>R8BA28</accession>
<dbReference type="NCBIfam" id="NF047352">
    <property type="entry name" value="P_loop_sacsin"/>
    <property type="match status" value="1"/>
</dbReference>
<dbReference type="InterPro" id="IPR036890">
    <property type="entry name" value="HATPase_C_sf"/>
</dbReference>
<dbReference type="InterPro" id="IPR052957">
    <property type="entry name" value="Auxin_embryo_med"/>
</dbReference>
<protein>
    <submittedName>
        <fullName evidence="1">Putative ino80 chromatin remodeling complex protein</fullName>
    </submittedName>
</protein>
<dbReference type="HOGENOM" id="CLU_000570_4_0_1"/>
<dbReference type="PANTHER" id="PTHR32387">
    <property type="entry name" value="WU:FJ29H11"/>
    <property type="match status" value="1"/>
</dbReference>
<dbReference type="KEGG" id="tmn:UCRPA7_8329"/>
<dbReference type="AlphaFoldDB" id="R8BA28"/>
<gene>
    <name evidence="1" type="ORF">UCRPA7_8329</name>
</gene>
<dbReference type="GeneID" id="19329169"/>
<dbReference type="RefSeq" id="XP_007919022.1">
    <property type="nucleotide sequence ID" value="XM_007920831.1"/>
</dbReference>
<evidence type="ECO:0000313" key="1">
    <source>
        <dbReference type="EMBL" id="EON96180.1"/>
    </source>
</evidence>
<dbReference type="Gene3D" id="3.30.565.10">
    <property type="entry name" value="Histidine kinase-like ATPase, C-terminal domain"/>
    <property type="match status" value="1"/>
</dbReference>
<dbReference type="EMBL" id="KB933353">
    <property type="protein sequence ID" value="EON96180.1"/>
    <property type="molecule type" value="Genomic_DNA"/>
</dbReference>
<keyword evidence="2" id="KW-1185">Reference proteome</keyword>
<dbReference type="SUPFAM" id="SSF55874">
    <property type="entry name" value="ATPase domain of HSP90 chaperone/DNA topoisomerase II/histidine kinase"/>
    <property type="match status" value="1"/>
</dbReference>